<dbReference type="EMBL" id="BART01030224">
    <property type="protein sequence ID" value="GAH15466.1"/>
    <property type="molecule type" value="Genomic_DNA"/>
</dbReference>
<name>X1D423_9ZZZZ</name>
<dbReference type="GO" id="GO:0046872">
    <property type="term" value="F:metal ion binding"/>
    <property type="evidence" value="ECO:0007669"/>
    <property type="project" value="UniProtKB-KW"/>
</dbReference>
<dbReference type="AlphaFoldDB" id="X1D423"/>
<organism evidence="2">
    <name type="scientific">marine sediment metagenome</name>
    <dbReference type="NCBI Taxonomy" id="412755"/>
    <lineage>
        <taxon>unclassified sequences</taxon>
        <taxon>metagenomes</taxon>
        <taxon>ecological metagenomes</taxon>
    </lineage>
</organism>
<evidence type="ECO:0000256" key="1">
    <source>
        <dbReference type="ARBA" id="ARBA00022723"/>
    </source>
</evidence>
<sequence>CRAGARIATMPMITEDMMRRGAMLANYREVDRWTKKVAAFLSRASEVEVNSPAGTELSFSLKGREAHSDTGIFHRPGDFGNLPAGEAFIAPIEGTAEGRVIVGGSMVGFPRETVEIIIKKGMASKISGAHVAKLRKLLKEVGPKAYNLAELGVGTNPKARLIGNIIEDEKVLGACHIALGDNSTFGGKVRAGVHIDGIILRPTVKLDGKIIMKQGRLLVCNPLVFIGRKN</sequence>
<dbReference type="GO" id="GO:0006508">
    <property type="term" value="P:proteolysis"/>
    <property type="evidence" value="ECO:0007669"/>
    <property type="project" value="InterPro"/>
</dbReference>
<dbReference type="PANTHER" id="PTHR34448">
    <property type="entry name" value="AMINOPEPTIDASE"/>
    <property type="match status" value="1"/>
</dbReference>
<dbReference type="Pfam" id="PF26233">
    <property type="entry name" value="NicX"/>
    <property type="match status" value="1"/>
</dbReference>
<comment type="caution">
    <text evidence="2">The sequence shown here is derived from an EMBL/GenBank/DDBJ whole genome shotgun (WGS) entry which is preliminary data.</text>
</comment>
<dbReference type="InterPro" id="IPR058739">
    <property type="entry name" value="NicX"/>
</dbReference>
<accession>X1D423</accession>
<dbReference type="GO" id="GO:0004177">
    <property type="term" value="F:aminopeptidase activity"/>
    <property type="evidence" value="ECO:0007669"/>
    <property type="project" value="InterPro"/>
</dbReference>
<dbReference type="PANTHER" id="PTHR34448:SF1">
    <property type="entry name" value="BLL6088 PROTEIN"/>
    <property type="match status" value="1"/>
</dbReference>
<dbReference type="InterPro" id="IPR052170">
    <property type="entry name" value="M29_Exopeptidase"/>
</dbReference>
<feature type="non-terminal residue" evidence="2">
    <location>
        <position position="1"/>
    </location>
</feature>
<proteinExistence type="predicted"/>
<protein>
    <recommendedName>
        <fullName evidence="3">Leucyl aminopeptidase</fullName>
    </recommendedName>
</protein>
<evidence type="ECO:0000313" key="2">
    <source>
        <dbReference type="EMBL" id="GAH15466.1"/>
    </source>
</evidence>
<reference evidence="2" key="1">
    <citation type="journal article" date="2014" name="Front. Microbiol.">
        <title>High frequency of phylogenetically diverse reductive dehalogenase-homologous genes in deep subseafloor sedimentary metagenomes.</title>
        <authorList>
            <person name="Kawai M."/>
            <person name="Futagami T."/>
            <person name="Toyoda A."/>
            <person name="Takaki Y."/>
            <person name="Nishi S."/>
            <person name="Hori S."/>
            <person name="Arai W."/>
            <person name="Tsubouchi T."/>
            <person name="Morono Y."/>
            <person name="Uchiyama I."/>
            <person name="Ito T."/>
            <person name="Fujiyama A."/>
            <person name="Inagaki F."/>
            <person name="Takami H."/>
        </authorList>
    </citation>
    <scope>NUCLEOTIDE SEQUENCE</scope>
    <source>
        <strain evidence="2">Expedition CK06-06</strain>
    </source>
</reference>
<dbReference type="SUPFAM" id="SSF144052">
    <property type="entry name" value="Thermophilic metalloprotease-like"/>
    <property type="match status" value="1"/>
</dbReference>
<keyword evidence="1" id="KW-0479">Metal-binding</keyword>
<evidence type="ECO:0008006" key="3">
    <source>
        <dbReference type="Google" id="ProtNLM"/>
    </source>
</evidence>
<gene>
    <name evidence="2" type="ORF">S01H4_52831</name>
</gene>